<sequence length="100" mass="11406">MKENELKLANDYIESIVSKKDNFILALRNSHELTANNLYISMQAVGSDYVDIQFGEKPYKLELGKSIEYAEGHLKCKLVLTSIDFLKDNASFAKNCKKEK</sequence>
<dbReference type="EMBL" id="RSUV01000002">
    <property type="protein sequence ID" value="MIV42789.1"/>
    <property type="molecule type" value="Genomic_DNA"/>
</dbReference>
<accession>A0A402WB14</accession>
<dbReference type="AlphaFoldDB" id="A0A402WB14"/>
<comment type="caution">
    <text evidence="1">The sequence shown here is derived from an EMBL/GenBank/DDBJ whole genome shotgun (WGS) entry which is preliminary data.</text>
</comment>
<organism evidence="1">
    <name type="scientific">Salmonella enterica</name>
    <name type="common">Salmonella choleraesuis</name>
    <dbReference type="NCBI Taxonomy" id="28901"/>
    <lineage>
        <taxon>Bacteria</taxon>
        <taxon>Pseudomonadati</taxon>
        <taxon>Pseudomonadota</taxon>
        <taxon>Gammaproteobacteria</taxon>
        <taxon>Enterobacterales</taxon>
        <taxon>Enterobacteriaceae</taxon>
        <taxon>Salmonella</taxon>
    </lineage>
</organism>
<proteinExistence type="predicted"/>
<dbReference type="Proteomes" id="UP000839530">
    <property type="component" value="Unassembled WGS sequence"/>
</dbReference>
<name>A0A402WB14_SALER</name>
<gene>
    <name evidence="1" type="ORF">A7E06_04215</name>
</gene>
<evidence type="ECO:0000313" key="1">
    <source>
        <dbReference type="EMBL" id="MIV42789.1"/>
    </source>
</evidence>
<reference evidence="1" key="1">
    <citation type="submission" date="2018-07" db="EMBL/GenBank/DDBJ databases">
        <authorList>
            <consortium name="GenomeTrakr network: Whole genome sequencing for foodborne pathogen traceback"/>
        </authorList>
    </citation>
    <scope>NUCLEOTIDE SEQUENCE [LARGE SCALE GENOMIC DNA]</scope>
    <source>
        <strain evidence="1">CFSAN048114</strain>
    </source>
</reference>
<protein>
    <submittedName>
        <fullName evidence="1">Uncharacterized protein</fullName>
    </submittedName>
</protein>